<dbReference type="HOGENOM" id="CLU_017959_8_0_6"/>
<evidence type="ECO:0000256" key="8">
    <source>
        <dbReference type="SAM" id="Phobius"/>
    </source>
</evidence>
<dbReference type="InterPro" id="IPR006042">
    <property type="entry name" value="Xan_ur_permease"/>
</dbReference>
<evidence type="ECO:0000313" key="9">
    <source>
        <dbReference type="EMBL" id="ABP86446.1"/>
    </source>
</evidence>
<feature type="transmembrane region" description="Helical" evidence="8">
    <location>
        <begin position="209"/>
        <end position="232"/>
    </location>
</feature>
<evidence type="ECO:0000256" key="6">
    <source>
        <dbReference type="ARBA" id="ARBA00022989"/>
    </source>
</evidence>
<organism evidence="9">
    <name type="scientific">Ectopseudomonas mendocina (strain ymp)</name>
    <name type="common">Pseudomonas mendocina</name>
    <dbReference type="NCBI Taxonomy" id="399739"/>
    <lineage>
        <taxon>Bacteria</taxon>
        <taxon>Pseudomonadati</taxon>
        <taxon>Pseudomonadota</taxon>
        <taxon>Gammaproteobacteria</taxon>
        <taxon>Pseudomonadales</taxon>
        <taxon>Pseudomonadaceae</taxon>
        <taxon>Ectopseudomonas</taxon>
    </lineage>
</organism>
<evidence type="ECO:0000256" key="7">
    <source>
        <dbReference type="ARBA" id="ARBA00023136"/>
    </source>
</evidence>
<dbReference type="OrthoDB" id="9805749at2"/>
<dbReference type="InterPro" id="IPR006043">
    <property type="entry name" value="NCS2"/>
</dbReference>
<keyword evidence="4" id="KW-1003">Cell membrane</keyword>
<dbReference type="GO" id="GO:0005886">
    <property type="term" value="C:plasma membrane"/>
    <property type="evidence" value="ECO:0007669"/>
    <property type="project" value="UniProtKB-SubCell"/>
</dbReference>
<feature type="transmembrane region" description="Helical" evidence="8">
    <location>
        <begin position="116"/>
        <end position="134"/>
    </location>
</feature>
<reference evidence="9" key="1">
    <citation type="submission" date="2007-04" db="EMBL/GenBank/DDBJ databases">
        <title>Complete sequence of Pseudomonas mendocina ymp.</title>
        <authorList>
            <consortium name="US DOE Joint Genome Institute"/>
            <person name="Copeland A."/>
            <person name="Lucas S."/>
            <person name="Lapidus A."/>
            <person name="Barry K."/>
            <person name="Glavina del Rio T."/>
            <person name="Dalin E."/>
            <person name="Tice H."/>
            <person name="Pitluck S."/>
            <person name="Kiss H."/>
            <person name="Brettin T."/>
            <person name="Detter J.C."/>
            <person name="Bruce D."/>
            <person name="Han C."/>
            <person name="Schmutz J."/>
            <person name="Larimer F."/>
            <person name="Land M."/>
            <person name="Hauser L."/>
            <person name="Kyrpides N."/>
            <person name="Mikhailova N."/>
            <person name="Hersman L."/>
            <person name="Dubois J."/>
            <person name="Maurice P."/>
            <person name="Richardson P."/>
        </authorList>
    </citation>
    <scope>NUCLEOTIDE SEQUENCE [LARGE SCALE GENOMIC DNA]</scope>
    <source>
        <strain evidence="9">Ymp</strain>
    </source>
</reference>
<feature type="transmembrane region" description="Helical" evidence="8">
    <location>
        <begin position="419"/>
        <end position="442"/>
    </location>
</feature>
<dbReference type="Pfam" id="PF00860">
    <property type="entry name" value="Xan_ur_permease"/>
    <property type="match status" value="1"/>
</dbReference>
<feature type="transmembrane region" description="Helical" evidence="8">
    <location>
        <begin position="21"/>
        <end position="50"/>
    </location>
</feature>
<evidence type="ECO:0000256" key="3">
    <source>
        <dbReference type="ARBA" id="ARBA00022448"/>
    </source>
</evidence>
<dbReference type="GO" id="GO:0042907">
    <property type="term" value="F:xanthine transmembrane transporter activity"/>
    <property type="evidence" value="ECO:0007669"/>
    <property type="project" value="TreeGrafter"/>
</dbReference>
<feature type="transmembrane region" description="Helical" evidence="8">
    <location>
        <begin position="335"/>
        <end position="356"/>
    </location>
</feature>
<dbReference type="PANTHER" id="PTHR42810:SF2">
    <property type="entry name" value="PURINE PERMEASE C1399.01C-RELATED"/>
    <property type="match status" value="1"/>
</dbReference>
<protein>
    <submittedName>
        <fullName evidence="9">Uracil-xanthine permease</fullName>
    </submittedName>
</protein>
<dbReference type="NCBIfam" id="TIGR03173">
    <property type="entry name" value="pbuX"/>
    <property type="match status" value="1"/>
</dbReference>
<evidence type="ECO:0000256" key="1">
    <source>
        <dbReference type="ARBA" id="ARBA00004651"/>
    </source>
</evidence>
<feature type="transmembrane region" description="Helical" evidence="8">
    <location>
        <begin position="146"/>
        <end position="166"/>
    </location>
</feature>
<proteinExistence type="inferred from homology"/>
<dbReference type="PATRIC" id="fig|399739.8.peg.3749"/>
<keyword evidence="5 8" id="KW-0812">Transmembrane</keyword>
<accession>A4XYN0</accession>
<sequence>MTSQSQPSSELLYGLDDRPAPLPAFFAALQHVLACFVGIVTPTLIIGGVLGLHEQLPYLISMGLMVSGVGTLIQARRPFGIGAGMICVQGTSFAFLSAVLAAGLMVKARGGSPDDILAMIFGVCFFGAFIEMVLSRFIGHLQRVITPLVTGIVITIIGVSLIKVGITDVGGGAKAENFGAPINLALGALVLVTIIALNRLRNPWLRLSAIIIGLLVGSLAAWLSGVLMPKPLPDLPLVSLPMPFRYGFDFDWMAFVPVALIYLITAIETTGDLTANCMISRQPIKGPQYLQRIRGGVLGDGISSLIAAVFNTFPNTTFSQNNGVIQLSGVASRHVGYYIGAILVILGLFPVLGAILQQIPKPVLGGATLVMFGTVAAAGIRILAQAPLDRRSLLIMATSFGIGLGVSSQPELLSQMPTLVQNLFGSAITSGGLTAILMTLLLPLEQPEVTTSEQAQRV</sequence>
<comment type="subcellular location">
    <subcellularLocation>
        <location evidence="1">Cell membrane</location>
        <topology evidence="1">Multi-pass membrane protein</topology>
    </subcellularLocation>
</comment>
<dbReference type="PANTHER" id="PTHR42810">
    <property type="entry name" value="PURINE PERMEASE C1399.01C-RELATED"/>
    <property type="match status" value="1"/>
</dbReference>
<feature type="transmembrane region" description="Helical" evidence="8">
    <location>
        <begin position="252"/>
        <end position="275"/>
    </location>
</feature>
<dbReference type="eggNOG" id="COG2233">
    <property type="taxonomic scope" value="Bacteria"/>
</dbReference>
<evidence type="ECO:0000256" key="2">
    <source>
        <dbReference type="ARBA" id="ARBA00008821"/>
    </source>
</evidence>
<keyword evidence="3" id="KW-0813">Transport</keyword>
<dbReference type="PROSITE" id="PS01116">
    <property type="entry name" value="XANTH_URACIL_PERMASE"/>
    <property type="match status" value="1"/>
</dbReference>
<feature type="transmembrane region" description="Helical" evidence="8">
    <location>
        <begin position="178"/>
        <end position="197"/>
    </location>
</feature>
<feature type="transmembrane region" description="Helical" evidence="8">
    <location>
        <begin position="296"/>
        <end position="315"/>
    </location>
</feature>
<comment type="similarity">
    <text evidence="2">Belongs to the nucleobase:cation symporter-2 (NCS2) (TC 2.A.40) family.</text>
</comment>
<dbReference type="NCBIfam" id="NF037981">
    <property type="entry name" value="NCS2_1"/>
    <property type="match status" value="1"/>
</dbReference>
<dbReference type="NCBIfam" id="TIGR00801">
    <property type="entry name" value="ncs2"/>
    <property type="match status" value="1"/>
</dbReference>
<dbReference type="InterPro" id="IPR017588">
    <property type="entry name" value="UacT-like"/>
</dbReference>
<dbReference type="AlphaFoldDB" id="A4XYN0"/>
<gene>
    <name evidence="9" type="ordered locus">Pmen_3698</name>
</gene>
<keyword evidence="6 8" id="KW-1133">Transmembrane helix</keyword>
<dbReference type="KEGG" id="pmy:Pmen_3698"/>
<dbReference type="EMBL" id="CP000680">
    <property type="protein sequence ID" value="ABP86446.1"/>
    <property type="molecule type" value="Genomic_DNA"/>
</dbReference>
<name>A4XYN0_ECTM1</name>
<evidence type="ECO:0000256" key="5">
    <source>
        <dbReference type="ARBA" id="ARBA00022692"/>
    </source>
</evidence>
<feature type="transmembrane region" description="Helical" evidence="8">
    <location>
        <begin position="363"/>
        <end position="384"/>
    </location>
</feature>
<feature type="transmembrane region" description="Helical" evidence="8">
    <location>
        <begin position="80"/>
        <end position="104"/>
    </location>
</feature>
<evidence type="ECO:0000256" key="4">
    <source>
        <dbReference type="ARBA" id="ARBA00022475"/>
    </source>
</evidence>
<keyword evidence="7 8" id="KW-0472">Membrane</keyword>
<dbReference type="STRING" id="399739.Pmen_3698"/>